<protein>
    <submittedName>
        <fullName evidence="1">Uncharacterized protein</fullName>
    </submittedName>
</protein>
<evidence type="ECO:0000313" key="2">
    <source>
        <dbReference type="Proteomes" id="UP000285972"/>
    </source>
</evidence>
<reference evidence="1 2" key="1">
    <citation type="submission" date="2016-09" db="EMBL/GenBank/DDBJ databases">
        <authorList>
            <person name="Doonan J."/>
            <person name="Pachebat J.A."/>
            <person name="Golyshin P.N."/>
            <person name="Denman S."/>
            <person name="Mcdonald J.E."/>
        </authorList>
    </citation>
    <scope>NUCLEOTIDE SEQUENCE [LARGE SCALE GENOMIC DNA]</scope>
    <source>
        <strain evidence="1 2">FRB141</strain>
    </source>
</reference>
<accession>A0AAE8JP29</accession>
<dbReference type="Proteomes" id="UP000285972">
    <property type="component" value="Unassembled WGS sequence"/>
</dbReference>
<dbReference type="AlphaFoldDB" id="A0AAE8JP29"/>
<evidence type="ECO:0000313" key="1">
    <source>
        <dbReference type="EMBL" id="RLM25230.1"/>
    </source>
</evidence>
<comment type="caution">
    <text evidence="1">The sequence shown here is derived from an EMBL/GenBank/DDBJ whole genome shotgun (WGS) entry which is preliminary data.</text>
</comment>
<gene>
    <name evidence="1" type="ORF">BIY26_09435</name>
</gene>
<organism evidence="1 2">
    <name type="scientific">Brenneria goodwinii</name>
    <dbReference type="NCBI Taxonomy" id="1109412"/>
    <lineage>
        <taxon>Bacteria</taxon>
        <taxon>Pseudomonadati</taxon>
        <taxon>Pseudomonadota</taxon>
        <taxon>Gammaproteobacteria</taxon>
        <taxon>Enterobacterales</taxon>
        <taxon>Pectobacteriaceae</taxon>
        <taxon>Brenneria</taxon>
    </lineage>
</organism>
<sequence length="84" mass="9066">MRLCTGVCGFFLRLIFTASVVGIDESLTSFAISFLLAEVISVVAEFTVKEGSIMGKILLSNTISAVKNSLDVSRSFRLSLLMSL</sequence>
<dbReference type="EMBL" id="MJLX01000020">
    <property type="protein sequence ID" value="RLM25230.1"/>
    <property type="molecule type" value="Genomic_DNA"/>
</dbReference>
<proteinExistence type="predicted"/>
<name>A0AAE8JP29_9GAMM</name>